<dbReference type="GO" id="GO:0042130">
    <property type="term" value="P:negative regulation of T cell proliferation"/>
    <property type="evidence" value="ECO:0007669"/>
    <property type="project" value="TreeGrafter"/>
</dbReference>
<dbReference type="InParanoid" id="A0A6P7IIF1"/>
<evidence type="ECO:0000256" key="4">
    <source>
        <dbReference type="ARBA" id="ARBA00022729"/>
    </source>
</evidence>
<dbReference type="RefSeq" id="XP_028262717.1">
    <property type="nucleotide sequence ID" value="XM_028406916.1"/>
</dbReference>
<comment type="subcellular location">
    <subcellularLocation>
        <location evidence="1">Cell membrane</location>
        <topology evidence="1">Single-pass type I membrane protein</topology>
    </subcellularLocation>
</comment>
<feature type="signal peptide" evidence="13">
    <location>
        <begin position="1"/>
        <end position="22"/>
    </location>
</feature>
<evidence type="ECO:0000259" key="14">
    <source>
        <dbReference type="PROSITE" id="PS50835"/>
    </source>
</evidence>
<dbReference type="InterPro" id="IPR013106">
    <property type="entry name" value="Ig_V-set"/>
</dbReference>
<evidence type="ECO:0000256" key="13">
    <source>
        <dbReference type="SAM" id="SignalP"/>
    </source>
</evidence>
<dbReference type="InterPro" id="IPR013783">
    <property type="entry name" value="Ig-like_fold"/>
</dbReference>
<dbReference type="SUPFAM" id="SSF48726">
    <property type="entry name" value="Immunoglobulin"/>
    <property type="match status" value="1"/>
</dbReference>
<evidence type="ECO:0000256" key="5">
    <source>
        <dbReference type="ARBA" id="ARBA00022989"/>
    </source>
</evidence>
<evidence type="ECO:0000256" key="11">
    <source>
        <dbReference type="SAM" id="MobiDB-lite"/>
    </source>
</evidence>
<keyword evidence="3 12" id="KW-0812">Transmembrane</keyword>
<dbReference type="GO" id="GO:0009897">
    <property type="term" value="C:external side of plasma membrane"/>
    <property type="evidence" value="ECO:0007669"/>
    <property type="project" value="TreeGrafter"/>
</dbReference>
<evidence type="ECO:0000256" key="10">
    <source>
        <dbReference type="ARBA" id="ARBA00023319"/>
    </source>
</evidence>
<accession>A0A6P7IIF1</accession>
<dbReference type="GO" id="GO:0006955">
    <property type="term" value="P:immune response"/>
    <property type="evidence" value="ECO:0007669"/>
    <property type="project" value="TreeGrafter"/>
</dbReference>
<evidence type="ECO:0000256" key="9">
    <source>
        <dbReference type="ARBA" id="ARBA00023180"/>
    </source>
</evidence>
<dbReference type="GO" id="GO:0071222">
    <property type="term" value="P:cellular response to lipopolysaccharide"/>
    <property type="evidence" value="ECO:0007669"/>
    <property type="project" value="TreeGrafter"/>
</dbReference>
<organism evidence="15 16">
    <name type="scientific">Parambassis ranga</name>
    <name type="common">Indian glassy fish</name>
    <dbReference type="NCBI Taxonomy" id="210632"/>
    <lineage>
        <taxon>Eukaryota</taxon>
        <taxon>Metazoa</taxon>
        <taxon>Chordata</taxon>
        <taxon>Craniata</taxon>
        <taxon>Vertebrata</taxon>
        <taxon>Euteleostomi</taxon>
        <taxon>Actinopterygii</taxon>
        <taxon>Neopterygii</taxon>
        <taxon>Teleostei</taxon>
        <taxon>Neoteleostei</taxon>
        <taxon>Acanthomorphata</taxon>
        <taxon>Ovalentaria</taxon>
        <taxon>Ambassidae</taxon>
        <taxon>Parambassis</taxon>
    </lineage>
</organism>
<dbReference type="PANTHER" id="PTHR25466:SF9">
    <property type="entry name" value="FIBRONECTIN TYPE-III DOMAIN-CONTAINING PROTEIN"/>
    <property type="match status" value="1"/>
</dbReference>
<dbReference type="GO" id="GO:0042102">
    <property type="term" value="P:positive regulation of T cell proliferation"/>
    <property type="evidence" value="ECO:0007669"/>
    <property type="project" value="TreeGrafter"/>
</dbReference>
<keyword evidence="4 13" id="KW-0732">Signal</keyword>
<evidence type="ECO:0000256" key="8">
    <source>
        <dbReference type="ARBA" id="ARBA00023170"/>
    </source>
</evidence>
<keyword evidence="6 12" id="KW-0472">Membrane</keyword>
<keyword evidence="5 12" id="KW-1133">Transmembrane helix</keyword>
<dbReference type="PROSITE" id="PS50835">
    <property type="entry name" value="IG_LIKE"/>
    <property type="match status" value="1"/>
</dbReference>
<feature type="chain" id="PRO_5027714534" evidence="13">
    <location>
        <begin position="23"/>
        <end position="212"/>
    </location>
</feature>
<dbReference type="Gene3D" id="2.60.40.10">
    <property type="entry name" value="Immunoglobulins"/>
    <property type="match status" value="1"/>
</dbReference>
<dbReference type="AlphaFoldDB" id="A0A6P7IIF1"/>
<dbReference type="InterPro" id="IPR036179">
    <property type="entry name" value="Ig-like_dom_sf"/>
</dbReference>
<dbReference type="InterPro" id="IPR003599">
    <property type="entry name" value="Ig_sub"/>
</dbReference>
<evidence type="ECO:0000256" key="2">
    <source>
        <dbReference type="ARBA" id="ARBA00022475"/>
    </source>
</evidence>
<dbReference type="SMART" id="SM00406">
    <property type="entry name" value="IGv"/>
    <property type="match status" value="1"/>
</dbReference>
<keyword evidence="2" id="KW-1003">Cell membrane</keyword>
<evidence type="ECO:0000313" key="15">
    <source>
        <dbReference type="Proteomes" id="UP000515145"/>
    </source>
</evidence>
<evidence type="ECO:0000256" key="3">
    <source>
        <dbReference type="ARBA" id="ARBA00022692"/>
    </source>
</evidence>
<evidence type="ECO:0000313" key="16">
    <source>
        <dbReference type="RefSeq" id="XP_028262717.1"/>
    </source>
</evidence>
<evidence type="ECO:0000256" key="12">
    <source>
        <dbReference type="SAM" id="Phobius"/>
    </source>
</evidence>
<keyword evidence="15" id="KW-1185">Reference proteome</keyword>
<dbReference type="GeneID" id="114436586"/>
<dbReference type="PANTHER" id="PTHR25466">
    <property type="entry name" value="T-LYMPHOCYTE ACTIVATION ANTIGEN"/>
    <property type="match status" value="1"/>
</dbReference>
<dbReference type="GO" id="GO:0031295">
    <property type="term" value="P:T cell costimulation"/>
    <property type="evidence" value="ECO:0007669"/>
    <property type="project" value="TreeGrafter"/>
</dbReference>
<gene>
    <name evidence="16" type="primary">LOC114436586</name>
</gene>
<sequence length="212" mass="22795">MSAPTSASLFVLLLGLLTCSQAEDFTVAARLGANVILPCHAERNINTAVWRLKGEDDGFVLYRNGDPNAKKKLLPSFKGRVELKEGWKEDGDASLTLKNVSTEDSGTYECRVKGDTIKGAPLISRVNLTVLSNECTQGKGSRRKRAADSNCTGHSGGDKERSRGGHVGLVVGVTLFVIVAAVAVVGFMIYRRRQMKSSPPPPPDEAVKVQLV</sequence>
<feature type="region of interest" description="Disordered" evidence="11">
    <location>
        <begin position="137"/>
        <end position="163"/>
    </location>
</feature>
<keyword evidence="10" id="KW-0393">Immunoglobulin domain</keyword>
<dbReference type="InterPro" id="IPR051713">
    <property type="entry name" value="T-cell_Activation_Regulation"/>
</dbReference>
<feature type="transmembrane region" description="Helical" evidence="12">
    <location>
        <begin position="167"/>
        <end position="190"/>
    </location>
</feature>
<keyword evidence="9" id="KW-0325">Glycoprotein</keyword>
<dbReference type="InterPro" id="IPR007110">
    <property type="entry name" value="Ig-like_dom"/>
</dbReference>
<keyword evidence="7" id="KW-1015">Disulfide bond</keyword>
<evidence type="ECO:0000256" key="6">
    <source>
        <dbReference type="ARBA" id="ARBA00023136"/>
    </source>
</evidence>
<protein>
    <submittedName>
        <fullName evidence="16">Butyrophilin-like protein 2</fullName>
    </submittedName>
</protein>
<dbReference type="Proteomes" id="UP000515145">
    <property type="component" value="Chromosome 5"/>
</dbReference>
<evidence type="ECO:0000256" key="7">
    <source>
        <dbReference type="ARBA" id="ARBA00023157"/>
    </source>
</evidence>
<dbReference type="SMART" id="SM00409">
    <property type="entry name" value="IG"/>
    <property type="match status" value="1"/>
</dbReference>
<keyword evidence="8" id="KW-0675">Receptor</keyword>
<proteinExistence type="predicted"/>
<dbReference type="GO" id="GO:0007166">
    <property type="term" value="P:cell surface receptor signaling pathway"/>
    <property type="evidence" value="ECO:0007669"/>
    <property type="project" value="TreeGrafter"/>
</dbReference>
<feature type="domain" description="Ig-like" evidence="14">
    <location>
        <begin position="4"/>
        <end position="129"/>
    </location>
</feature>
<name>A0A6P7IIF1_9TELE</name>
<dbReference type="OrthoDB" id="10012075at2759"/>
<evidence type="ECO:0000256" key="1">
    <source>
        <dbReference type="ARBA" id="ARBA00004251"/>
    </source>
</evidence>
<dbReference type="Pfam" id="PF07686">
    <property type="entry name" value="V-set"/>
    <property type="match status" value="1"/>
</dbReference>
<reference evidence="16" key="1">
    <citation type="submission" date="2025-08" db="UniProtKB">
        <authorList>
            <consortium name="RefSeq"/>
        </authorList>
    </citation>
    <scope>IDENTIFICATION</scope>
</reference>